<reference evidence="2" key="4">
    <citation type="journal article" date="2015" name="G3 (Bethesda)">
        <title>Genome sequences of three phytopathogenic species of the Magnaporthaceae family of fungi.</title>
        <authorList>
            <person name="Okagaki L.H."/>
            <person name="Nunes C.C."/>
            <person name="Sailsbery J."/>
            <person name="Clay B."/>
            <person name="Brown D."/>
            <person name="John T."/>
            <person name="Oh Y."/>
            <person name="Young N."/>
            <person name="Fitzgerald M."/>
            <person name="Haas B.J."/>
            <person name="Zeng Q."/>
            <person name="Young S."/>
            <person name="Adiconis X."/>
            <person name="Fan L."/>
            <person name="Levin J.Z."/>
            <person name="Mitchell T.K."/>
            <person name="Okubara P.A."/>
            <person name="Farman M.L."/>
            <person name="Kohn L.M."/>
            <person name="Birren B."/>
            <person name="Ma L.-J."/>
            <person name="Dean R.A."/>
        </authorList>
    </citation>
    <scope>NUCLEOTIDE SEQUENCE</scope>
    <source>
        <strain evidence="2">R3-111a-1</strain>
    </source>
</reference>
<reference evidence="2" key="5">
    <citation type="submission" date="2018-04" db="UniProtKB">
        <authorList>
            <consortium name="EnsemblFungi"/>
        </authorList>
    </citation>
    <scope>IDENTIFICATION</scope>
    <source>
        <strain evidence="2">R3-111a-1</strain>
    </source>
</reference>
<organism evidence="1">
    <name type="scientific">Gaeumannomyces tritici (strain R3-111a-1)</name>
    <name type="common">Wheat and barley take-all root rot fungus</name>
    <name type="synonym">Gaeumannomyces graminis var. tritici</name>
    <dbReference type="NCBI Taxonomy" id="644352"/>
    <lineage>
        <taxon>Eukaryota</taxon>
        <taxon>Fungi</taxon>
        <taxon>Dikarya</taxon>
        <taxon>Ascomycota</taxon>
        <taxon>Pezizomycotina</taxon>
        <taxon>Sordariomycetes</taxon>
        <taxon>Sordariomycetidae</taxon>
        <taxon>Magnaporthales</taxon>
        <taxon>Magnaporthaceae</taxon>
        <taxon>Gaeumannomyces</taxon>
    </lineage>
</organism>
<dbReference type="OrthoDB" id="1744869at2759"/>
<dbReference type="Proteomes" id="UP000006039">
    <property type="component" value="Unassembled WGS sequence"/>
</dbReference>
<dbReference type="AlphaFoldDB" id="J3NQZ9"/>
<dbReference type="EMBL" id="GL385396">
    <property type="protein sequence ID" value="EJT78605.1"/>
    <property type="molecule type" value="Genomic_DNA"/>
</dbReference>
<keyword evidence="3" id="KW-1185">Reference proteome</keyword>
<name>J3NQZ9_GAET3</name>
<gene>
    <name evidence="2" type="primary">20344162</name>
    <name evidence="1" type="ORF">GGTG_03704</name>
</gene>
<dbReference type="VEuPathDB" id="FungiDB:GGTG_03704"/>
<reference evidence="1" key="3">
    <citation type="submission" date="2010-09" db="EMBL/GenBank/DDBJ databases">
        <title>Annotation of Gaeumannomyces graminis var. tritici R3-111a-1.</title>
        <authorList>
            <consortium name="The Broad Institute Genome Sequencing Platform"/>
            <person name="Ma L.-J."/>
            <person name="Dead R."/>
            <person name="Young S.K."/>
            <person name="Zeng Q."/>
            <person name="Gargeya S."/>
            <person name="Fitzgerald M."/>
            <person name="Haas B."/>
            <person name="Abouelleil A."/>
            <person name="Alvarado L."/>
            <person name="Arachchi H.M."/>
            <person name="Berlin A."/>
            <person name="Brown A."/>
            <person name="Chapman S.B."/>
            <person name="Chen Z."/>
            <person name="Dunbar C."/>
            <person name="Freedman E."/>
            <person name="Gearin G."/>
            <person name="Gellesch M."/>
            <person name="Goldberg J."/>
            <person name="Griggs A."/>
            <person name="Gujja S."/>
            <person name="Heiman D."/>
            <person name="Howarth C."/>
            <person name="Larson L."/>
            <person name="Lui A."/>
            <person name="MacDonald P.J.P."/>
            <person name="Mehta T."/>
            <person name="Montmayeur A."/>
            <person name="Murphy C."/>
            <person name="Neiman D."/>
            <person name="Pearson M."/>
            <person name="Priest M."/>
            <person name="Roberts A."/>
            <person name="Saif S."/>
            <person name="Shea T."/>
            <person name="Shenoy N."/>
            <person name="Sisk P."/>
            <person name="Stolte C."/>
            <person name="Sykes S."/>
            <person name="Yandava C."/>
            <person name="Wortman J."/>
            <person name="Nusbaum C."/>
            <person name="Birren B."/>
        </authorList>
    </citation>
    <scope>NUCLEOTIDE SEQUENCE</scope>
    <source>
        <strain evidence="1">R3-111a-1</strain>
    </source>
</reference>
<reference evidence="1" key="2">
    <citation type="submission" date="2010-07" db="EMBL/GenBank/DDBJ databases">
        <authorList>
            <consortium name="The Broad Institute Genome Sequencing Platform"/>
            <consortium name="Broad Institute Genome Sequencing Center for Infectious Disease"/>
            <person name="Ma L.-J."/>
            <person name="Dead R."/>
            <person name="Young S."/>
            <person name="Zeng Q."/>
            <person name="Koehrsen M."/>
            <person name="Alvarado L."/>
            <person name="Berlin A."/>
            <person name="Chapman S.B."/>
            <person name="Chen Z."/>
            <person name="Freedman E."/>
            <person name="Gellesch M."/>
            <person name="Goldberg J."/>
            <person name="Griggs A."/>
            <person name="Gujja S."/>
            <person name="Heilman E.R."/>
            <person name="Heiman D."/>
            <person name="Hepburn T."/>
            <person name="Howarth C."/>
            <person name="Jen D."/>
            <person name="Larson L."/>
            <person name="Mehta T."/>
            <person name="Neiman D."/>
            <person name="Pearson M."/>
            <person name="Roberts A."/>
            <person name="Saif S."/>
            <person name="Shea T."/>
            <person name="Shenoy N."/>
            <person name="Sisk P."/>
            <person name="Stolte C."/>
            <person name="Sykes S."/>
            <person name="Walk T."/>
            <person name="White J."/>
            <person name="Yandava C."/>
            <person name="Haas B."/>
            <person name="Nusbaum C."/>
            <person name="Birren B."/>
        </authorList>
    </citation>
    <scope>NUCLEOTIDE SEQUENCE</scope>
    <source>
        <strain evidence="1">R3-111a-1</strain>
    </source>
</reference>
<evidence type="ECO:0000313" key="2">
    <source>
        <dbReference type="EnsemblFungi" id="EJT78605"/>
    </source>
</evidence>
<dbReference type="RefSeq" id="XP_009219750.1">
    <property type="nucleotide sequence ID" value="XM_009221486.1"/>
</dbReference>
<reference evidence="3" key="1">
    <citation type="submission" date="2010-07" db="EMBL/GenBank/DDBJ databases">
        <title>The genome sequence of Gaeumannomyces graminis var. tritici strain R3-111a-1.</title>
        <authorList>
            <consortium name="The Broad Institute Genome Sequencing Platform"/>
            <person name="Ma L.-J."/>
            <person name="Dead R."/>
            <person name="Young S."/>
            <person name="Zeng Q."/>
            <person name="Koehrsen M."/>
            <person name="Alvarado L."/>
            <person name="Berlin A."/>
            <person name="Chapman S.B."/>
            <person name="Chen Z."/>
            <person name="Freedman E."/>
            <person name="Gellesch M."/>
            <person name="Goldberg J."/>
            <person name="Griggs A."/>
            <person name="Gujja S."/>
            <person name="Heilman E.R."/>
            <person name="Heiman D."/>
            <person name="Hepburn T."/>
            <person name="Howarth C."/>
            <person name="Jen D."/>
            <person name="Larson L."/>
            <person name="Mehta T."/>
            <person name="Neiman D."/>
            <person name="Pearson M."/>
            <person name="Roberts A."/>
            <person name="Saif S."/>
            <person name="Shea T."/>
            <person name="Shenoy N."/>
            <person name="Sisk P."/>
            <person name="Stolte C."/>
            <person name="Sykes S."/>
            <person name="Walk T."/>
            <person name="White J."/>
            <person name="Yandava C."/>
            <person name="Haas B."/>
            <person name="Nusbaum C."/>
            <person name="Birren B."/>
        </authorList>
    </citation>
    <scope>NUCLEOTIDE SEQUENCE [LARGE SCALE GENOMIC DNA]</scope>
    <source>
        <strain evidence="3">R3-111a-1</strain>
    </source>
</reference>
<proteinExistence type="predicted"/>
<dbReference type="eggNOG" id="ENOG502SB4N">
    <property type="taxonomic scope" value="Eukaryota"/>
</dbReference>
<sequence length="515" mass="54700">MFLSTARAPARWSARRLSYRAFQQRWASNSKINKSRDRFSVLAGRGVSKQSVLDCVASTDKTPSGSPTPDASAILVSRDLARWLDDTDFMSALLQQLHPEAIGSGQDLSVLTAVVDGLCPRSRGGSASSGLSILQGDATTILPGLWSGGDSNAPLRLDARPALSVRLSPLLGDFRPVDVTLPVANTVFQNGRPFTLLASRWRAGGAGTSPIGSPALVDAFEKEEQIIVASTEGSIQSHADVSVSLFPLTVPRRITAGLGNIVRQVEAAGGPEEQPQPASLELEAAMHDIIATRSRLLPEVPVPNRAWALVVPPNSPSLEYFVKFPVFLDSTIESEHQRADAFARHFSKVLADGGRLHRVLSGGGGWGLKRGLLAIDPETTYCSVSESRDLENFIASFGGEVTADSVIALGSYILFLVEPMPLPSICSGNEVSQNLPSLVFGTAPAQIASDEETEHAPLPAQLAAGHFGALSSIGAFLRLESGAGSEAARGSRPHTTLTKVDVPDSYVWQGASRWI</sequence>
<evidence type="ECO:0000313" key="3">
    <source>
        <dbReference type="Proteomes" id="UP000006039"/>
    </source>
</evidence>
<dbReference type="HOGENOM" id="CLU_014048_1_0_1"/>
<evidence type="ECO:0000313" key="1">
    <source>
        <dbReference type="EMBL" id="EJT78605.1"/>
    </source>
</evidence>
<dbReference type="GeneID" id="20344162"/>
<dbReference type="STRING" id="644352.J3NQZ9"/>
<dbReference type="EnsemblFungi" id="EJT78605">
    <property type="protein sequence ID" value="EJT78605"/>
    <property type="gene ID" value="GGTG_03704"/>
</dbReference>
<protein>
    <submittedName>
        <fullName evidence="1 2">Uncharacterized protein</fullName>
    </submittedName>
</protein>
<accession>J3NQZ9</accession>